<dbReference type="Gene3D" id="3.40.190.10">
    <property type="entry name" value="Periplasmic binding protein-like II"/>
    <property type="match status" value="2"/>
</dbReference>
<proteinExistence type="inferred from homology"/>
<keyword evidence="7" id="KW-1185">Reference proteome</keyword>
<organism evidence="6 7">
    <name type="scientific">Rhodococcus globerulus</name>
    <dbReference type="NCBI Taxonomy" id="33008"/>
    <lineage>
        <taxon>Bacteria</taxon>
        <taxon>Bacillati</taxon>
        <taxon>Actinomycetota</taxon>
        <taxon>Actinomycetes</taxon>
        <taxon>Mycobacteriales</taxon>
        <taxon>Nocardiaceae</taxon>
        <taxon>Rhodococcus</taxon>
    </lineage>
</organism>
<keyword evidence="3 4" id="KW-0732">Signal</keyword>
<dbReference type="Pfam" id="PF09084">
    <property type="entry name" value="NMT1"/>
    <property type="match status" value="1"/>
</dbReference>
<evidence type="ECO:0000256" key="1">
    <source>
        <dbReference type="ARBA" id="ARBA00004418"/>
    </source>
</evidence>
<dbReference type="PROSITE" id="PS51257">
    <property type="entry name" value="PROKAR_LIPOPROTEIN"/>
    <property type="match status" value="1"/>
</dbReference>
<dbReference type="PANTHER" id="PTHR30024">
    <property type="entry name" value="ALIPHATIC SULFONATES-BINDING PROTEIN-RELATED"/>
    <property type="match status" value="1"/>
</dbReference>
<sequence length="345" mass="36109">MAQFSRRGFLTGASAVALLAAATACGAKSGGGSGASGNEMTFLYSPYADYAPFFVAKEKGYFAEEGLDVTLTQKPSSGDTVQLLATDAAQAGGISWAAALFNQANSEAASSVKVLSGISKIGTTGKNPAPFLIRKESGITNISDLKGKRVGTLAKGGFGYYSTNLALRSAGLSIDDVTIVNVDLSSLPAAFENGGVDAAWTIEPMSSALERENLAVDILPVSYHAGTEVGALAMSASFLENNPESAVKFITAYLRGVQTVENGGWQDPEIQAIISKYTKLSADLIPEIGLSVYDPQGRIDWDNVTAQEEYSKEIGVLSYKDTGRLEATLFAPEFLPKAIAALPTS</sequence>
<evidence type="ECO:0000256" key="3">
    <source>
        <dbReference type="ARBA" id="ARBA00022729"/>
    </source>
</evidence>
<reference evidence="6 7" key="1">
    <citation type="submission" date="2023-10" db="EMBL/GenBank/DDBJ databases">
        <title>Development of a sustainable strategy for remediation of hydrocarbon-contaminated territories based on the waste exchange concept.</title>
        <authorList>
            <person name="Krivoruchko A."/>
        </authorList>
    </citation>
    <scope>NUCLEOTIDE SEQUENCE [LARGE SCALE GENOMIC DNA]</scope>
    <source>
        <strain evidence="6 7">IEGM 1203</strain>
    </source>
</reference>
<feature type="domain" description="SsuA/THI5-like" evidence="5">
    <location>
        <begin position="49"/>
        <end position="259"/>
    </location>
</feature>
<comment type="subcellular location">
    <subcellularLocation>
        <location evidence="1">Periplasm</location>
    </subcellularLocation>
</comment>
<protein>
    <submittedName>
        <fullName evidence="6">NrtA/SsuA/CpmA family ABC transporter substrate-binding protein</fullName>
    </submittedName>
</protein>
<feature type="chain" id="PRO_5047455286" evidence="4">
    <location>
        <begin position="28"/>
        <end position="345"/>
    </location>
</feature>
<dbReference type="InterPro" id="IPR006311">
    <property type="entry name" value="TAT_signal"/>
</dbReference>
<dbReference type="EMBL" id="JAWLKB010000057">
    <property type="protein sequence ID" value="MDV6271570.1"/>
    <property type="molecule type" value="Genomic_DNA"/>
</dbReference>
<dbReference type="SUPFAM" id="SSF53850">
    <property type="entry name" value="Periplasmic binding protein-like II"/>
    <property type="match status" value="1"/>
</dbReference>
<evidence type="ECO:0000313" key="6">
    <source>
        <dbReference type="EMBL" id="MDV6271570.1"/>
    </source>
</evidence>
<dbReference type="PROSITE" id="PS51318">
    <property type="entry name" value="TAT"/>
    <property type="match status" value="1"/>
</dbReference>
<dbReference type="InterPro" id="IPR015168">
    <property type="entry name" value="SsuA/THI5"/>
</dbReference>
<evidence type="ECO:0000259" key="5">
    <source>
        <dbReference type="Pfam" id="PF09084"/>
    </source>
</evidence>
<dbReference type="Proteomes" id="UP001185927">
    <property type="component" value="Unassembled WGS sequence"/>
</dbReference>
<gene>
    <name evidence="6" type="ORF">R3Q16_33790</name>
</gene>
<dbReference type="PANTHER" id="PTHR30024:SF47">
    <property type="entry name" value="TAURINE-BINDING PERIPLASMIC PROTEIN"/>
    <property type="match status" value="1"/>
</dbReference>
<dbReference type="CDD" id="cd01008">
    <property type="entry name" value="PBP2_NrtA_SsuA_CpmA_like"/>
    <property type="match status" value="1"/>
</dbReference>
<evidence type="ECO:0000256" key="4">
    <source>
        <dbReference type="SAM" id="SignalP"/>
    </source>
</evidence>
<evidence type="ECO:0000256" key="2">
    <source>
        <dbReference type="ARBA" id="ARBA00010742"/>
    </source>
</evidence>
<feature type="signal peptide" evidence="4">
    <location>
        <begin position="1"/>
        <end position="27"/>
    </location>
</feature>
<dbReference type="RefSeq" id="WP_317546113.1">
    <property type="nucleotide sequence ID" value="NZ_JAWLKB010000057.1"/>
</dbReference>
<evidence type="ECO:0000313" key="7">
    <source>
        <dbReference type="Proteomes" id="UP001185927"/>
    </source>
</evidence>
<comment type="caution">
    <text evidence="6">The sequence shown here is derived from an EMBL/GenBank/DDBJ whole genome shotgun (WGS) entry which is preliminary data.</text>
</comment>
<comment type="similarity">
    <text evidence="2">Belongs to the bacterial solute-binding protein SsuA/TauA family.</text>
</comment>
<accession>A0ABU4C4Y3</accession>
<name>A0ABU4C4Y3_RHOGO</name>